<sequence>MDQTGSRQWTGAILFNKTFLKKLLLGSFFPAIMFLSGCGGEKAHPVVTPSPVKRPVAPIPSPARLPKLQGMTAANLIDLFGLPDQDIDEPWVRRLQFQSSICVLDAYLYPPHKNEEMTVRHIDVRDLQGNDFNQDSCLKRLLLKPRQKALSE</sequence>
<name>A0A542VYX9_ZYMMB</name>
<protein>
    <submittedName>
        <fullName evidence="1">Uncharacterized protein</fullName>
    </submittedName>
</protein>
<reference evidence="1 2" key="1">
    <citation type="submission" date="2019-06" db="EMBL/GenBank/DDBJ databases">
        <title>Genome sequencing of Zymomonas mobilis strains for genetic engineering and biofuel applications.</title>
        <authorList>
            <person name="Teravest M."/>
        </authorList>
    </citation>
    <scope>NUCLEOTIDE SEQUENCE [LARGE SCALE GENOMIC DNA]</scope>
    <source>
        <strain evidence="1 2">AN0101</strain>
    </source>
</reference>
<evidence type="ECO:0000313" key="1">
    <source>
        <dbReference type="EMBL" id="TQL16503.1"/>
    </source>
</evidence>
<dbReference type="RefSeq" id="WP_141918783.1">
    <property type="nucleotide sequence ID" value="NZ_VFOF01000001.1"/>
</dbReference>
<dbReference type="AlphaFoldDB" id="A0A542VYX9"/>
<dbReference type="Proteomes" id="UP000316887">
    <property type="component" value="Unassembled WGS sequence"/>
</dbReference>
<accession>A0A542VYX9</accession>
<evidence type="ECO:0000313" key="2">
    <source>
        <dbReference type="Proteomes" id="UP000316887"/>
    </source>
</evidence>
<dbReference type="OrthoDB" id="8482143at2"/>
<organism evidence="1 2">
    <name type="scientific">Zymomonas mobilis</name>
    <dbReference type="NCBI Taxonomy" id="542"/>
    <lineage>
        <taxon>Bacteria</taxon>
        <taxon>Pseudomonadati</taxon>
        <taxon>Pseudomonadota</taxon>
        <taxon>Alphaproteobacteria</taxon>
        <taxon>Sphingomonadales</taxon>
        <taxon>Zymomonadaceae</taxon>
        <taxon>Zymomonas</taxon>
    </lineage>
</organism>
<gene>
    <name evidence="1" type="ORF">FBY58_0036</name>
</gene>
<dbReference type="EMBL" id="VFOF01000001">
    <property type="protein sequence ID" value="TQL16503.1"/>
    <property type="molecule type" value="Genomic_DNA"/>
</dbReference>
<comment type="caution">
    <text evidence="1">The sequence shown here is derived from an EMBL/GenBank/DDBJ whole genome shotgun (WGS) entry which is preliminary data.</text>
</comment>
<proteinExistence type="predicted"/>